<gene>
    <name evidence="2" type="primary">PDE1_1</name>
    <name evidence="2" type="ORF">KIN20_028156</name>
</gene>
<dbReference type="EMBL" id="JAHQIW010005833">
    <property type="protein sequence ID" value="KAJ1367276.1"/>
    <property type="molecule type" value="Genomic_DNA"/>
</dbReference>
<feature type="region of interest" description="Disordered" evidence="1">
    <location>
        <begin position="1"/>
        <end position="33"/>
    </location>
</feature>
<protein>
    <submittedName>
        <fullName evidence="2">3',5'-cyclic-nucleotide phosphodiesterase pde1</fullName>
    </submittedName>
</protein>
<reference evidence="2" key="1">
    <citation type="submission" date="2021-06" db="EMBL/GenBank/DDBJ databases">
        <title>Parelaphostrongylus tenuis whole genome reference sequence.</title>
        <authorList>
            <person name="Garwood T.J."/>
            <person name="Larsen P.A."/>
            <person name="Fountain-Jones N.M."/>
            <person name="Garbe J.R."/>
            <person name="Macchietto M.G."/>
            <person name="Kania S.A."/>
            <person name="Gerhold R.W."/>
            <person name="Richards J.E."/>
            <person name="Wolf T.M."/>
        </authorList>
    </citation>
    <scope>NUCLEOTIDE SEQUENCE</scope>
    <source>
        <strain evidence="2">MNPRO001-30</strain>
        <tissue evidence="2">Meninges</tissue>
    </source>
</reference>
<evidence type="ECO:0000313" key="3">
    <source>
        <dbReference type="Proteomes" id="UP001196413"/>
    </source>
</evidence>
<organism evidence="2 3">
    <name type="scientific">Parelaphostrongylus tenuis</name>
    <name type="common">Meningeal worm</name>
    <dbReference type="NCBI Taxonomy" id="148309"/>
    <lineage>
        <taxon>Eukaryota</taxon>
        <taxon>Metazoa</taxon>
        <taxon>Ecdysozoa</taxon>
        <taxon>Nematoda</taxon>
        <taxon>Chromadorea</taxon>
        <taxon>Rhabditida</taxon>
        <taxon>Rhabditina</taxon>
        <taxon>Rhabditomorpha</taxon>
        <taxon>Strongyloidea</taxon>
        <taxon>Metastrongylidae</taxon>
        <taxon>Parelaphostrongylus</taxon>
    </lineage>
</organism>
<keyword evidence="3" id="KW-1185">Reference proteome</keyword>
<sequence>MVRSRARDASRHPSDRGRRASSTTPSPSIRRLPLNYCGKLDIPTPWMKFLHDNKANWKVRAAKEEEDRRKAEAEKQALDNGDVQKNGDS</sequence>
<dbReference type="Proteomes" id="UP001196413">
    <property type="component" value="Unassembled WGS sequence"/>
</dbReference>
<feature type="compositionally biased region" description="Basic and acidic residues" evidence="1">
    <location>
        <begin position="65"/>
        <end position="77"/>
    </location>
</feature>
<comment type="caution">
    <text evidence="2">The sequence shown here is derived from an EMBL/GenBank/DDBJ whole genome shotgun (WGS) entry which is preliminary data.</text>
</comment>
<feature type="region of interest" description="Disordered" evidence="1">
    <location>
        <begin position="65"/>
        <end position="89"/>
    </location>
</feature>
<name>A0AAD5R0I8_PARTN</name>
<evidence type="ECO:0000313" key="2">
    <source>
        <dbReference type="EMBL" id="KAJ1367276.1"/>
    </source>
</evidence>
<dbReference type="AlphaFoldDB" id="A0AAD5R0I8"/>
<proteinExistence type="predicted"/>
<feature type="compositionally biased region" description="Basic and acidic residues" evidence="1">
    <location>
        <begin position="1"/>
        <end position="18"/>
    </location>
</feature>
<evidence type="ECO:0000256" key="1">
    <source>
        <dbReference type="SAM" id="MobiDB-lite"/>
    </source>
</evidence>
<accession>A0AAD5R0I8</accession>